<sequence length="62" mass="7357">PCRRDSAETSDSFFSFRQHARLQVYSLARSIRKRVQHARFALRAGRRRTACVVTKKWLTDVY</sequence>
<dbReference type="VEuPathDB" id="VectorBase:ADIR014295"/>
<keyword evidence="2" id="KW-1185">Reference proteome</keyword>
<dbReference type="AlphaFoldDB" id="A0A182NWM8"/>
<organism evidence="1 2">
    <name type="scientific">Anopheles dirus</name>
    <dbReference type="NCBI Taxonomy" id="7168"/>
    <lineage>
        <taxon>Eukaryota</taxon>
        <taxon>Metazoa</taxon>
        <taxon>Ecdysozoa</taxon>
        <taxon>Arthropoda</taxon>
        <taxon>Hexapoda</taxon>
        <taxon>Insecta</taxon>
        <taxon>Pterygota</taxon>
        <taxon>Neoptera</taxon>
        <taxon>Endopterygota</taxon>
        <taxon>Diptera</taxon>
        <taxon>Nematocera</taxon>
        <taxon>Culicoidea</taxon>
        <taxon>Culicidae</taxon>
        <taxon>Anophelinae</taxon>
        <taxon>Anopheles</taxon>
    </lineage>
</organism>
<evidence type="ECO:0000313" key="2">
    <source>
        <dbReference type="Proteomes" id="UP000075884"/>
    </source>
</evidence>
<dbReference type="Proteomes" id="UP000075884">
    <property type="component" value="Unassembled WGS sequence"/>
</dbReference>
<reference evidence="2" key="1">
    <citation type="submission" date="2013-03" db="EMBL/GenBank/DDBJ databases">
        <title>The Genome Sequence of Anopheles dirus WRAIR2.</title>
        <authorList>
            <consortium name="The Broad Institute Genomics Platform"/>
            <person name="Neafsey D.E."/>
            <person name="Walton C."/>
            <person name="Walker B."/>
            <person name="Young S.K."/>
            <person name="Zeng Q."/>
            <person name="Gargeya S."/>
            <person name="Fitzgerald M."/>
            <person name="Haas B."/>
            <person name="Abouelleil A."/>
            <person name="Allen A.W."/>
            <person name="Alvarado L."/>
            <person name="Arachchi H.M."/>
            <person name="Berlin A.M."/>
            <person name="Chapman S.B."/>
            <person name="Gainer-Dewar J."/>
            <person name="Goldberg J."/>
            <person name="Griggs A."/>
            <person name="Gujja S."/>
            <person name="Hansen M."/>
            <person name="Howarth C."/>
            <person name="Imamovic A."/>
            <person name="Ireland A."/>
            <person name="Larimer J."/>
            <person name="McCowan C."/>
            <person name="Murphy C."/>
            <person name="Pearson M."/>
            <person name="Poon T.W."/>
            <person name="Priest M."/>
            <person name="Roberts A."/>
            <person name="Saif S."/>
            <person name="Shea T."/>
            <person name="Sisk P."/>
            <person name="Sykes S."/>
            <person name="Wortman J."/>
            <person name="Nusbaum C."/>
            <person name="Birren B."/>
        </authorList>
    </citation>
    <scope>NUCLEOTIDE SEQUENCE [LARGE SCALE GENOMIC DNA]</scope>
    <source>
        <strain evidence="2">WRAIR2</strain>
    </source>
</reference>
<proteinExistence type="predicted"/>
<protein>
    <submittedName>
        <fullName evidence="1">Uncharacterized protein</fullName>
    </submittedName>
</protein>
<name>A0A182NWM8_9DIPT</name>
<dbReference type="EnsemblMetazoa" id="ADIR014295-RA">
    <property type="protein sequence ID" value="ADIR014295-PA"/>
    <property type="gene ID" value="ADIR014295"/>
</dbReference>
<reference evidence="1" key="2">
    <citation type="submission" date="2020-05" db="UniProtKB">
        <authorList>
            <consortium name="EnsemblMetazoa"/>
        </authorList>
    </citation>
    <scope>IDENTIFICATION</scope>
    <source>
        <strain evidence="1">WRAIR2</strain>
    </source>
</reference>
<evidence type="ECO:0000313" key="1">
    <source>
        <dbReference type="EnsemblMetazoa" id="ADIR014295-PA"/>
    </source>
</evidence>
<accession>A0A182NWM8</accession>